<dbReference type="Proteomes" id="UP001141253">
    <property type="component" value="Chromosome 11"/>
</dbReference>
<reference evidence="1" key="1">
    <citation type="submission" date="2022-10" db="EMBL/GenBank/DDBJ databases">
        <authorList>
            <person name="Hyden B.L."/>
            <person name="Feng K."/>
            <person name="Yates T."/>
            <person name="Jawdy S."/>
            <person name="Smart L.B."/>
            <person name="Muchero W."/>
        </authorList>
    </citation>
    <scope>NUCLEOTIDE SEQUENCE</scope>
    <source>
        <tissue evidence="1">Shoot tip</tissue>
    </source>
</reference>
<protein>
    <submittedName>
        <fullName evidence="1">Uncharacterized protein</fullName>
    </submittedName>
</protein>
<evidence type="ECO:0000313" key="1">
    <source>
        <dbReference type="EMBL" id="KAJ6332742.1"/>
    </source>
</evidence>
<reference evidence="1" key="2">
    <citation type="journal article" date="2023" name="Int. J. Mol. Sci.">
        <title>De Novo Assembly and Annotation of 11 Diverse Shrub Willow (Salix) Genomes Reveals Novel Gene Organization in Sex-Linked Regions.</title>
        <authorList>
            <person name="Hyden B."/>
            <person name="Feng K."/>
            <person name="Yates T.B."/>
            <person name="Jawdy S."/>
            <person name="Cereghino C."/>
            <person name="Smart L.B."/>
            <person name="Muchero W."/>
        </authorList>
    </citation>
    <scope>NUCLEOTIDE SEQUENCE</scope>
    <source>
        <tissue evidence="1">Shoot tip</tissue>
    </source>
</reference>
<evidence type="ECO:0000313" key="2">
    <source>
        <dbReference type="Proteomes" id="UP001141253"/>
    </source>
</evidence>
<name>A0ABQ9ABZ6_9ROSI</name>
<comment type="caution">
    <text evidence="1">The sequence shown here is derived from an EMBL/GenBank/DDBJ whole genome shotgun (WGS) entry which is preliminary data.</text>
</comment>
<keyword evidence="2" id="KW-1185">Reference proteome</keyword>
<dbReference type="EMBL" id="JAPFFI010000021">
    <property type="protein sequence ID" value="KAJ6332742.1"/>
    <property type="molecule type" value="Genomic_DNA"/>
</dbReference>
<proteinExistence type="predicted"/>
<sequence>MEFAPSCGMIIGCQVQQELVTPLTPEFCDEQDGAHMGQYSSPSAQLSGIRRRSALVEASRFRGLHSGIGLGEASG</sequence>
<gene>
    <name evidence="1" type="ORF">OIU77_008738</name>
</gene>
<organism evidence="1 2">
    <name type="scientific">Salix suchowensis</name>
    <dbReference type="NCBI Taxonomy" id="1278906"/>
    <lineage>
        <taxon>Eukaryota</taxon>
        <taxon>Viridiplantae</taxon>
        <taxon>Streptophyta</taxon>
        <taxon>Embryophyta</taxon>
        <taxon>Tracheophyta</taxon>
        <taxon>Spermatophyta</taxon>
        <taxon>Magnoliopsida</taxon>
        <taxon>eudicotyledons</taxon>
        <taxon>Gunneridae</taxon>
        <taxon>Pentapetalae</taxon>
        <taxon>rosids</taxon>
        <taxon>fabids</taxon>
        <taxon>Malpighiales</taxon>
        <taxon>Salicaceae</taxon>
        <taxon>Saliceae</taxon>
        <taxon>Salix</taxon>
    </lineage>
</organism>
<accession>A0ABQ9ABZ6</accession>